<dbReference type="OrthoDB" id="3934549at2759"/>
<evidence type="ECO:0000256" key="4">
    <source>
        <dbReference type="ARBA" id="ARBA00023136"/>
    </source>
</evidence>
<evidence type="ECO:0000259" key="7">
    <source>
        <dbReference type="Pfam" id="PF20684"/>
    </source>
</evidence>
<evidence type="ECO:0000313" key="8">
    <source>
        <dbReference type="EMBL" id="OAG08644.1"/>
    </source>
</evidence>
<dbReference type="PANTHER" id="PTHR33048:SF146">
    <property type="entry name" value="INTEGRAL MEMBRANE PROTEIN"/>
    <property type="match status" value="1"/>
</dbReference>
<dbReference type="EMBL" id="KV441550">
    <property type="protein sequence ID" value="OAG08644.1"/>
    <property type="molecule type" value="Genomic_DNA"/>
</dbReference>
<feature type="transmembrane region" description="Helical" evidence="6">
    <location>
        <begin position="108"/>
        <end position="129"/>
    </location>
</feature>
<evidence type="ECO:0000256" key="2">
    <source>
        <dbReference type="ARBA" id="ARBA00022692"/>
    </source>
</evidence>
<gene>
    <name evidence="8" type="ORF">CC84DRAFT_1174094</name>
</gene>
<proteinExistence type="inferred from homology"/>
<accession>A0A177CM62</accession>
<dbReference type="AlphaFoldDB" id="A0A177CM62"/>
<dbReference type="PANTHER" id="PTHR33048">
    <property type="entry name" value="PTH11-LIKE INTEGRAL MEMBRANE PROTEIN (AFU_ORTHOLOGUE AFUA_5G11245)"/>
    <property type="match status" value="1"/>
</dbReference>
<feature type="transmembrane region" description="Helical" evidence="6">
    <location>
        <begin position="72"/>
        <end position="96"/>
    </location>
</feature>
<dbReference type="Proteomes" id="UP000077069">
    <property type="component" value="Unassembled WGS sequence"/>
</dbReference>
<name>A0A177CM62_9PLEO</name>
<keyword evidence="4 6" id="KW-0472">Membrane</keyword>
<evidence type="ECO:0000313" key="9">
    <source>
        <dbReference type="Proteomes" id="UP000077069"/>
    </source>
</evidence>
<dbReference type="InParanoid" id="A0A177CM62"/>
<evidence type="ECO:0000256" key="3">
    <source>
        <dbReference type="ARBA" id="ARBA00022989"/>
    </source>
</evidence>
<keyword evidence="2 6" id="KW-0812">Transmembrane</keyword>
<sequence>MATFTLALATLGMRMYCNFKRLRKPGCDDGTIIIATICSLIQLILNTLFLHHGLGRHVVYLTPHQIIQSYKFSQLVIFPFIFCTVITKISIAFMVLRLTQEQWMRYCMFALIASLVIVNGGCVVILFTYCRPYYASWDITVTGERCWSGRVLAVASSVQGVWSIATDLICTSTPLMLIWKVQMSISQKIATTILIGFGLVTTGCSVGRCVYYATTKFSQDQTCKRFF</sequence>
<dbReference type="GO" id="GO:0016020">
    <property type="term" value="C:membrane"/>
    <property type="evidence" value="ECO:0007669"/>
    <property type="project" value="UniProtKB-SubCell"/>
</dbReference>
<evidence type="ECO:0000256" key="5">
    <source>
        <dbReference type="ARBA" id="ARBA00038359"/>
    </source>
</evidence>
<evidence type="ECO:0000256" key="1">
    <source>
        <dbReference type="ARBA" id="ARBA00004141"/>
    </source>
</evidence>
<feature type="transmembrane region" description="Helical" evidence="6">
    <location>
        <begin position="191"/>
        <end position="213"/>
    </location>
</feature>
<dbReference type="RefSeq" id="XP_018039009.1">
    <property type="nucleotide sequence ID" value="XM_018180074.1"/>
</dbReference>
<dbReference type="InterPro" id="IPR049326">
    <property type="entry name" value="Rhodopsin_dom_fungi"/>
</dbReference>
<comment type="subcellular location">
    <subcellularLocation>
        <location evidence="1">Membrane</location>
        <topology evidence="1">Multi-pass membrane protein</topology>
    </subcellularLocation>
</comment>
<dbReference type="STRING" id="1460663.A0A177CM62"/>
<comment type="similarity">
    <text evidence="5">Belongs to the SAT4 family.</text>
</comment>
<feature type="transmembrane region" description="Helical" evidence="6">
    <location>
        <begin position="30"/>
        <end position="52"/>
    </location>
</feature>
<organism evidence="8 9">
    <name type="scientific">Paraphaeosphaeria sporulosa</name>
    <dbReference type="NCBI Taxonomy" id="1460663"/>
    <lineage>
        <taxon>Eukaryota</taxon>
        <taxon>Fungi</taxon>
        <taxon>Dikarya</taxon>
        <taxon>Ascomycota</taxon>
        <taxon>Pezizomycotina</taxon>
        <taxon>Dothideomycetes</taxon>
        <taxon>Pleosporomycetidae</taxon>
        <taxon>Pleosporales</taxon>
        <taxon>Massarineae</taxon>
        <taxon>Didymosphaeriaceae</taxon>
        <taxon>Paraphaeosphaeria</taxon>
    </lineage>
</organism>
<keyword evidence="3 6" id="KW-1133">Transmembrane helix</keyword>
<dbReference type="InterPro" id="IPR052337">
    <property type="entry name" value="SAT4-like"/>
</dbReference>
<feature type="domain" description="Rhodopsin" evidence="7">
    <location>
        <begin position="13"/>
        <end position="224"/>
    </location>
</feature>
<evidence type="ECO:0000256" key="6">
    <source>
        <dbReference type="SAM" id="Phobius"/>
    </source>
</evidence>
<keyword evidence="9" id="KW-1185">Reference proteome</keyword>
<dbReference type="Pfam" id="PF20684">
    <property type="entry name" value="Fung_rhodopsin"/>
    <property type="match status" value="1"/>
</dbReference>
<dbReference type="GeneID" id="28763560"/>
<protein>
    <recommendedName>
        <fullName evidence="7">Rhodopsin domain-containing protein</fullName>
    </recommendedName>
</protein>
<reference evidence="8 9" key="1">
    <citation type="submission" date="2016-05" db="EMBL/GenBank/DDBJ databases">
        <title>Comparative analysis of secretome profiles of manganese(II)-oxidizing ascomycete fungi.</title>
        <authorList>
            <consortium name="DOE Joint Genome Institute"/>
            <person name="Zeiner C.A."/>
            <person name="Purvine S.O."/>
            <person name="Zink E.M."/>
            <person name="Wu S."/>
            <person name="Pasa-Tolic L."/>
            <person name="Chaput D.L."/>
            <person name="Haridas S."/>
            <person name="Grigoriev I.V."/>
            <person name="Santelli C.M."/>
            <person name="Hansel C.M."/>
        </authorList>
    </citation>
    <scope>NUCLEOTIDE SEQUENCE [LARGE SCALE GENOMIC DNA]</scope>
    <source>
        <strain evidence="8 9">AP3s5-JAC2a</strain>
    </source>
</reference>